<name>A0AAD8KDH4_TARER</name>
<dbReference type="GO" id="GO:0005886">
    <property type="term" value="C:plasma membrane"/>
    <property type="evidence" value="ECO:0007669"/>
    <property type="project" value="UniProtKB-SubCell"/>
</dbReference>
<organism evidence="5 6">
    <name type="scientific">Tagetes erecta</name>
    <name type="common">African marigold</name>
    <dbReference type="NCBI Taxonomy" id="13708"/>
    <lineage>
        <taxon>Eukaryota</taxon>
        <taxon>Viridiplantae</taxon>
        <taxon>Streptophyta</taxon>
        <taxon>Embryophyta</taxon>
        <taxon>Tracheophyta</taxon>
        <taxon>Spermatophyta</taxon>
        <taxon>Magnoliopsida</taxon>
        <taxon>eudicotyledons</taxon>
        <taxon>Gunneridae</taxon>
        <taxon>Pentapetalae</taxon>
        <taxon>asterids</taxon>
        <taxon>campanulids</taxon>
        <taxon>Asterales</taxon>
        <taxon>Asteraceae</taxon>
        <taxon>Asteroideae</taxon>
        <taxon>Heliantheae alliance</taxon>
        <taxon>Tageteae</taxon>
        <taxon>Tagetes</taxon>
    </lineage>
</organism>
<dbReference type="AlphaFoldDB" id="A0AAD8KDH4"/>
<feature type="signal peptide" evidence="3">
    <location>
        <begin position="1"/>
        <end position="27"/>
    </location>
</feature>
<feature type="domain" description="Protein kinase" evidence="4">
    <location>
        <begin position="61"/>
        <end position="311"/>
    </location>
</feature>
<dbReference type="Proteomes" id="UP001229421">
    <property type="component" value="Unassembled WGS sequence"/>
</dbReference>
<dbReference type="InterPro" id="IPR001245">
    <property type="entry name" value="Ser-Thr/Tyr_kinase_cat_dom"/>
</dbReference>
<reference evidence="5" key="1">
    <citation type="journal article" date="2023" name="bioRxiv">
        <title>Improved chromosome-level genome assembly for marigold (Tagetes erecta).</title>
        <authorList>
            <person name="Jiang F."/>
            <person name="Yuan L."/>
            <person name="Wang S."/>
            <person name="Wang H."/>
            <person name="Xu D."/>
            <person name="Wang A."/>
            <person name="Fan W."/>
        </authorList>
    </citation>
    <scope>NUCLEOTIDE SEQUENCE</scope>
    <source>
        <strain evidence="5">WSJ</strain>
        <tissue evidence="5">Leaf</tissue>
    </source>
</reference>
<dbReference type="Gene3D" id="1.10.510.10">
    <property type="entry name" value="Transferase(Phosphotransferase) domain 1"/>
    <property type="match status" value="1"/>
</dbReference>
<protein>
    <recommendedName>
        <fullName evidence="4">Protein kinase domain-containing protein</fullName>
    </recommendedName>
</protein>
<evidence type="ECO:0000313" key="6">
    <source>
        <dbReference type="Proteomes" id="UP001229421"/>
    </source>
</evidence>
<dbReference type="Gene3D" id="3.30.200.20">
    <property type="entry name" value="Phosphorylase Kinase, domain 1"/>
    <property type="match status" value="1"/>
</dbReference>
<evidence type="ECO:0000256" key="3">
    <source>
        <dbReference type="SAM" id="SignalP"/>
    </source>
</evidence>
<keyword evidence="2" id="KW-1003">Cell membrane</keyword>
<dbReference type="Pfam" id="PF07714">
    <property type="entry name" value="PK_Tyr_Ser-Thr"/>
    <property type="match status" value="1"/>
</dbReference>
<keyword evidence="3" id="KW-0732">Signal</keyword>
<dbReference type="GO" id="GO:0005524">
    <property type="term" value="F:ATP binding"/>
    <property type="evidence" value="ECO:0007669"/>
    <property type="project" value="InterPro"/>
</dbReference>
<dbReference type="PANTHER" id="PTHR45621">
    <property type="entry name" value="OS01G0588500 PROTEIN-RELATED"/>
    <property type="match status" value="1"/>
</dbReference>
<dbReference type="PROSITE" id="PS50011">
    <property type="entry name" value="PROTEIN_KINASE_DOM"/>
    <property type="match status" value="1"/>
</dbReference>
<comment type="caution">
    <text evidence="5">The sequence shown here is derived from an EMBL/GenBank/DDBJ whole genome shotgun (WGS) entry which is preliminary data.</text>
</comment>
<evidence type="ECO:0000256" key="2">
    <source>
        <dbReference type="ARBA" id="ARBA00022475"/>
    </source>
</evidence>
<evidence type="ECO:0000259" key="4">
    <source>
        <dbReference type="PROSITE" id="PS50011"/>
    </source>
</evidence>
<dbReference type="EMBL" id="JAUHHV010000007">
    <property type="protein sequence ID" value="KAK1418452.1"/>
    <property type="molecule type" value="Genomic_DNA"/>
</dbReference>
<comment type="subcellular location">
    <subcellularLocation>
        <location evidence="1">Cell membrane</location>
    </subcellularLocation>
</comment>
<evidence type="ECO:0000256" key="1">
    <source>
        <dbReference type="ARBA" id="ARBA00004236"/>
    </source>
</evidence>
<proteinExistence type="predicted"/>
<keyword evidence="2" id="KW-0472">Membrane</keyword>
<dbReference type="SUPFAM" id="SSF56112">
    <property type="entry name" value="Protein kinase-like (PK-like)"/>
    <property type="match status" value="1"/>
</dbReference>
<dbReference type="InterPro" id="IPR050823">
    <property type="entry name" value="Plant_Ser_Thr_Prot_Kinase"/>
</dbReference>
<gene>
    <name evidence="5" type="ORF">QVD17_27597</name>
</gene>
<accession>A0AAD8KDH4</accession>
<feature type="chain" id="PRO_5041977326" description="Protein kinase domain-containing protein" evidence="3">
    <location>
        <begin position="28"/>
        <end position="311"/>
    </location>
</feature>
<keyword evidence="6" id="KW-1185">Reference proteome</keyword>
<sequence>MGTYKQSIYLPLTLLLFTFLDQSGTRSSKSLDNNMNKDEELVISDVKLFTYDELKLATRDFRYDTCMGEGTYEKSYKGWVDKTTYSPFSKADQYDMPSKLEILKEFQHPNLVKFIGYCLESGYIFLVYEFMLKGNFDDLLRSGSVARLPLATRVKIVVGIARGIVFLQKQQLNKTWPNVRDSILDRRKILLDEDFTAKLSDYDVAFLVNGQYDLASRECDGLELALKSDLSGYEVVFLEVLTGERIYYLNEVLKIDRLFRECGKESSRHIAQLCFEMCNEVDVESKMLTMLKEHAKLIRRRLKSWLSDPYN</sequence>
<dbReference type="GO" id="GO:0004672">
    <property type="term" value="F:protein kinase activity"/>
    <property type="evidence" value="ECO:0007669"/>
    <property type="project" value="InterPro"/>
</dbReference>
<dbReference type="InterPro" id="IPR011009">
    <property type="entry name" value="Kinase-like_dom_sf"/>
</dbReference>
<dbReference type="InterPro" id="IPR000719">
    <property type="entry name" value="Prot_kinase_dom"/>
</dbReference>
<evidence type="ECO:0000313" key="5">
    <source>
        <dbReference type="EMBL" id="KAK1418452.1"/>
    </source>
</evidence>